<dbReference type="InterPro" id="IPR000073">
    <property type="entry name" value="AB_hydrolase_1"/>
</dbReference>
<organism evidence="12 13">
    <name type="scientific">Rhodotorula graminis (strain WP1)</name>
    <dbReference type="NCBI Taxonomy" id="578459"/>
    <lineage>
        <taxon>Eukaryota</taxon>
        <taxon>Fungi</taxon>
        <taxon>Dikarya</taxon>
        <taxon>Basidiomycota</taxon>
        <taxon>Pucciniomycotina</taxon>
        <taxon>Microbotryomycetes</taxon>
        <taxon>Sporidiobolales</taxon>
        <taxon>Sporidiobolaceae</taxon>
        <taxon>Rhodotorula</taxon>
    </lineage>
</organism>
<evidence type="ECO:0000256" key="4">
    <source>
        <dbReference type="ARBA" id="ARBA00022438"/>
    </source>
</evidence>
<comment type="catalytic activity">
    <reaction evidence="1 8 10">
        <text>Release of N-terminal proline from a peptide.</text>
        <dbReference type="EC" id="3.4.11.5"/>
    </reaction>
</comment>
<dbReference type="PANTHER" id="PTHR43722">
    <property type="entry name" value="PROLINE IMINOPEPTIDASE"/>
    <property type="match status" value="1"/>
</dbReference>
<keyword evidence="4 8" id="KW-0031">Aminopeptidase</keyword>
<evidence type="ECO:0000256" key="2">
    <source>
        <dbReference type="ARBA" id="ARBA00004496"/>
    </source>
</evidence>
<dbReference type="NCBIfam" id="TIGR01249">
    <property type="entry name" value="pro_imino_pep_1"/>
    <property type="match status" value="1"/>
</dbReference>
<evidence type="ECO:0000256" key="10">
    <source>
        <dbReference type="RuleBase" id="RU003421"/>
    </source>
</evidence>
<dbReference type="InterPro" id="IPR029058">
    <property type="entry name" value="AB_hydrolase_fold"/>
</dbReference>
<evidence type="ECO:0000259" key="11">
    <source>
        <dbReference type="Pfam" id="PF00561"/>
    </source>
</evidence>
<protein>
    <recommendedName>
        <fullName evidence="8 10">Proline iminopeptidase</fullName>
        <shortName evidence="8">PIP</shortName>
        <ecNumber evidence="8 10">3.4.11.5</ecNumber>
    </recommendedName>
    <alternativeName>
        <fullName evidence="8">Prolyl aminopeptidase</fullName>
    </alternativeName>
</protein>
<dbReference type="InterPro" id="IPR005944">
    <property type="entry name" value="Pro_iminopeptidase"/>
</dbReference>
<dbReference type="OMA" id="ELRWFYQ"/>
<dbReference type="OrthoDB" id="10249433at2759"/>
<evidence type="ECO:0000256" key="8">
    <source>
        <dbReference type="PIRNR" id="PIRNR006431"/>
    </source>
</evidence>
<dbReference type="GeneID" id="28976821"/>
<feature type="active site" evidence="9">
    <location>
        <position position="272"/>
    </location>
</feature>
<dbReference type="Gene3D" id="3.40.50.1820">
    <property type="entry name" value="alpha/beta hydrolase"/>
    <property type="match status" value="1"/>
</dbReference>
<comment type="subcellular location">
    <subcellularLocation>
        <location evidence="2 8">Cytoplasm</location>
    </subcellularLocation>
</comment>
<evidence type="ECO:0000256" key="7">
    <source>
        <dbReference type="ARBA" id="ARBA00022801"/>
    </source>
</evidence>
<dbReference type="GO" id="GO:0006508">
    <property type="term" value="P:proteolysis"/>
    <property type="evidence" value="ECO:0007669"/>
    <property type="project" value="UniProtKB-KW"/>
</dbReference>
<proteinExistence type="inferred from homology"/>
<dbReference type="RefSeq" id="XP_018272559.1">
    <property type="nucleotide sequence ID" value="XM_018416373.1"/>
</dbReference>
<evidence type="ECO:0000313" key="13">
    <source>
        <dbReference type="Proteomes" id="UP000053890"/>
    </source>
</evidence>
<sequence length="322" mass="36242">MSLYPPIKPFKTELLPVSNSNQISHKISVKQYGKEGGKPVLFVHGGPGGGCDAKDARRFNPDVYQIILVDQRGSGDSLPPAELEDNDTWALVADFEKVREHVKVDKWHVFGGSWGSTLSLAYAQTHPDRVKSLTLRGIFTLRRDELDFFYQGPGTSFLFPDFWEEYVAPIPEDERGDMVQAYYKRLTSPDAAVRAQAGRAWSRWEMATSRLAVDEEYLSRADDAAFADAFARIEAHYFVNKGFFERDGWLLEKAQIDRIRHIPARIVQGRYDVVCPAKTAWDLHRAWPEAEFTMVGDAGHSAGEAGIERALVEATDAFAQLE</sequence>
<keyword evidence="6 8" id="KW-0645">Protease</keyword>
<feature type="domain" description="AB hydrolase-1" evidence="11">
    <location>
        <begin position="38"/>
        <end position="302"/>
    </location>
</feature>
<dbReference type="EC" id="3.4.11.5" evidence="8 10"/>
<dbReference type="Proteomes" id="UP000053890">
    <property type="component" value="Unassembled WGS sequence"/>
</dbReference>
<dbReference type="InterPro" id="IPR002410">
    <property type="entry name" value="Peptidase_S33"/>
</dbReference>
<dbReference type="STRING" id="578459.A0A194S7P2"/>
<dbReference type="Pfam" id="PF00561">
    <property type="entry name" value="Abhydrolase_1"/>
    <property type="match status" value="1"/>
</dbReference>
<dbReference type="GO" id="GO:0004177">
    <property type="term" value="F:aminopeptidase activity"/>
    <property type="evidence" value="ECO:0007669"/>
    <property type="project" value="UniProtKB-UniRule"/>
</dbReference>
<feature type="active site" description="Nucleophile" evidence="9">
    <location>
        <position position="113"/>
    </location>
</feature>
<evidence type="ECO:0000256" key="5">
    <source>
        <dbReference type="ARBA" id="ARBA00022490"/>
    </source>
</evidence>
<evidence type="ECO:0000256" key="9">
    <source>
        <dbReference type="PIRSR" id="PIRSR006431-1"/>
    </source>
</evidence>
<keyword evidence="13" id="KW-1185">Reference proteome</keyword>
<dbReference type="PIRSF" id="PIRSF006431">
    <property type="entry name" value="Pept_S33"/>
    <property type="match status" value="1"/>
</dbReference>
<evidence type="ECO:0000256" key="3">
    <source>
        <dbReference type="ARBA" id="ARBA00010088"/>
    </source>
</evidence>
<accession>A0A194S7P2</accession>
<dbReference type="PANTHER" id="PTHR43722:SF1">
    <property type="entry name" value="PROLINE IMINOPEPTIDASE"/>
    <property type="match status" value="1"/>
</dbReference>
<dbReference type="EMBL" id="KQ474076">
    <property type="protein sequence ID" value="KPV76510.1"/>
    <property type="molecule type" value="Genomic_DNA"/>
</dbReference>
<dbReference type="PRINTS" id="PR00793">
    <property type="entry name" value="PROAMNOPTASE"/>
</dbReference>
<gene>
    <name evidence="12" type="ORF">RHOBADRAFT_52506</name>
</gene>
<name>A0A194S7P2_RHOGW</name>
<evidence type="ECO:0000256" key="6">
    <source>
        <dbReference type="ARBA" id="ARBA00022670"/>
    </source>
</evidence>
<feature type="active site" description="Proton donor" evidence="9">
    <location>
        <position position="300"/>
    </location>
</feature>
<dbReference type="SUPFAM" id="SSF53474">
    <property type="entry name" value="alpha/beta-Hydrolases"/>
    <property type="match status" value="1"/>
</dbReference>
<dbReference type="GO" id="GO:0005737">
    <property type="term" value="C:cytoplasm"/>
    <property type="evidence" value="ECO:0007669"/>
    <property type="project" value="UniProtKB-SubCell"/>
</dbReference>
<evidence type="ECO:0000313" key="12">
    <source>
        <dbReference type="EMBL" id="KPV76510.1"/>
    </source>
</evidence>
<keyword evidence="7 8" id="KW-0378">Hydrolase</keyword>
<evidence type="ECO:0000256" key="1">
    <source>
        <dbReference type="ARBA" id="ARBA00001585"/>
    </source>
</evidence>
<comment type="similarity">
    <text evidence="3 8 10">Belongs to the peptidase S33 family.</text>
</comment>
<dbReference type="AlphaFoldDB" id="A0A194S7P2"/>
<reference evidence="12 13" key="1">
    <citation type="journal article" date="2015" name="Front. Microbiol.">
        <title>Genome sequence of the plant growth promoting endophytic yeast Rhodotorula graminis WP1.</title>
        <authorList>
            <person name="Firrincieli A."/>
            <person name="Otillar R."/>
            <person name="Salamov A."/>
            <person name="Schmutz J."/>
            <person name="Khan Z."/>
            <person name="Redman R.S."/>
            <person name="Fleck N.D."/>
            <person name="Lindquist E."/>
            <person name="Grigoriev I.V."/>
            <person name="Doty S.L."/>
        </authorList>
    </citation>
    <scope>NUCLEOTIDE SEQUENCE [LARGE SCALE GENOMIC DNA]</scope>
    <source>
        <strain evidence="12 13">WP1</strain>
    </source>
</reference>
<keyword evidence="5 8" id="KW-0963">Cytoplasm</keyword>